<evidence type="ECO:0000256" key="2">
    <source>
        <dbReference type="SAM" id="MobiDB-lite"/>
    </source>
</evidence>
<protein>
    <recommendedName>
        <fullName evidence="5">FAD/NAD(P)-binding domain-containing protein</fullName>
    </recommendedName>
</protein>
<evidence type="ECO:0000313" key="4">
    <source>
        <dbReference type="Proteomes" id="UP000050424"/>
    </source>
</evidence>
<reference evidence="3 4" key="1">
    <citation type="submission" date="2015-09" db="EMBL/GenBank/DDBJ databases">
        <title>Draft genome of a European isolate of the apple canker pathogen Neonectria ditissima.</title>
        <authorList>
            <person name="Gomez-Cortecero A."/>
            <person name="Harrison R.J."/>
            <person name="Armitage A.D."/>
        </authorList>
    </citation>
    <scope>NUCLEOTIDE SEQUENCE [LARGE SCALE GENOMIC DNA]</scope>
    <source>
        <strain evidence="3 4">R09/05</strain>
    </source>
</reference>
<keyword evidence="1" id="KW-0560">Oxidoreductase</keyword>
<dbReference type="PANTHER" id="PTHR43539">
    <property type="entry name" value="FLAVIN-BINDING MONOOXYGENASE-LIKE PROTEIN (AFU_ORTHOLOGUE AFUA_4G09220)"/>
    <property type="match status" value="1"/>
</dbReference>
<dbReference type="InterPro" id="IPR036188">
    <property type="entry name" value="FAD/NAD-bd_sf"/>
</dbReference>
<dbReference type="PANTHER" id="PTHR43539:SF68">
    <property type="entry name" value="FLAVIN-BINDING MONOOXYGENASE-LIKE PROTEIN (AFU_ORTHOLOGUE AFUA_4G09220)"/>
    <property type="match status" value="1"/>
</dbReference>
<gene>
    <name evidence="3" type="ORF">AK830_g6729</name>
</gene>
<dbReference type="SUPFAM" id="SSF51905">
    <property type="entry name" value="FAD/NAD(P)-binding domain"/>
    <property type="match status" value="1"/>
</dbReference>
<evidence type="ECO:0008006" key="5">
    <source>
        <dbReference type="Google" id="ProtNLM"/>
    </source>
</evidence>
<organism evidence="3 4">
    <name type="scientific">Neonectria ditissima</name>
    <dbReference type="NCBI Taxonomy" id="78410"/>
    <lineage>
        <taxon>Eukaryota</taxon>
        <taxon>Fungi</taxon>
        <taxon>Dikarya</taxon>
        <taxon>Ascomycota</taxon>
        <taxon>Pezizomycotina</taxon>
        <taxon>Sordariomycetes</taxon>
        <taxon>Hypocreomycetidae</taxon>
        <taxon>Hypocreales</taxon>
        <taxon>Nectriaceae</taxon>
        <taxon>Neonectria</taxon>
    </lineage>
</organism>
<sequence>MWSLLNLPCELPTAAIPDFVHLKSLADHFLLALDDLQEEHFAAGAIWRDLFALTGTTRTFYTPSSIAAAWQATASTHLPSKFVLEGEPRVVRAGPSAWVDISFTFETSGTPATIDYGYISVFPDAGGKWKIWLMRTVLEQLTSQPNVDFLQPANEPLTTVEETDSASISNGTKHNPRENGENASSNGIANSDDYFDCVIIGGGQAGLSVGGRLKALGISYVILEKHENVGDNWKSRYESTKLHTVREFAHLPFDRTFPASYPEFLTKDNLASGYRNWATKYDINIWLSTTVTSGGWNSSEKTWNLNVVRDGKKSSVCGGNLVFAVGSNSQFPLSPTYENKVGDLQTPSAVLPFTREHTKVLRIGKENTGLWLEQQTLVRTPFLSQRQSLTPTAHDIADDMLTAGLASVTMVQRSKTYVVPVEHYRETHDRVYKESIPTTMSDRLFFSSPAVLGRLMGSRSLHAKARNEPERFDALEKAGFLLDREGDLSYYLLERFGGHYMDVGTSAKIANGLIKVKSDSLPVRFTEDALECANGDHIRADVVVFATGFIGNLRLVVQDLFGPSVASQVDDFWGLDDEGELKGAFKPSGHPAFWYHGGAVGQARYMSRFIALQIKAKLLGTPLPVYKSTPPRVFSVGKK</sequence>
<accession>A0A0P7AZE5</accession>
<dbReference type="GO" id="GO:0050660">
    <property type="term" value="F:flavin adenine dinucleotide binding"/>
    <property type="evidence" value="ECO:0007669"/>
    <property type="project" value="TreeGrafter"/>
</dbReference>
<dbReference type="GO" id="GO:0004497">
    <property type="term" value="F:monooxygenase activity"/>
    <property type="evidence" value="ECO:0007669"/>
    <property type="project" value="TreeGrafter"/>
</dbReference>
<comment type="caution">
    <text evidence="3">The sequence shown here is derived from an EMBL/GenBank/DDBJ whole genome shotgun (WGS) entry which is preliminary data.</text>
</comment>
<dbReference type="Proteomes" id="UP000050424">
    <property type="component" value="Unassembled WGS sequence"/>
</dbReference>
<name>A0A0P7AZE5_9HYPO</name>
<keyword evidence="4" id="KW-1185">Reference proteome</keyword>
<dbReference type="AlphaFoldDB" id="A0A0P7AZE5"/>
<dbReference type="OrthoDB" id="74360at2759"/>
<evidence type="ECO:0000256" key="1">
    <source>
        <dbReference type="ARBA" id="ARBA00023002"/>
    </source>
</evidence>
<dbReference type="Gene3D" id="3.50.50.60">
    <property type="entry name" value="FAD/NAD(P)-binding domain"/>
    <property type="match status" value="2"/>
</dbReference>
<dbReference type="Pfam" id="PF13738">
    <property type="entry name" value="Pyr_redox_3"/>
    <property type="match status" value="1"/>
</dbReference>
<dbReference type="EMBL" id="LKCW01000097">
    <property type="protein sequence ID" value="KPM39840.1"/>
    <property type="molecule type" value="Genomic_DNA"/>
</dbReference>
<evidence type="ECO:0000313" key="3">
    <source>
        <dbReference type="EMBL" id="KPM39840.1"/>
    </source>
</evidence>
<proteinExistence type="predicted"/>
<dbReference type="InterPro" id="IPR050982">
    <property type="entry name" value="Auxin_biosynth/cation_transpt"/>
</dbReference>
<feature type="region of interest" description="Disordered" evidence="2">
    <location>
        <begin position="159"/>
        <end position="186"/>
    </location>
</feature>